<dbReference type="GeneID" id="9229169"/>
<evidence type="ECO:0000313" key="3">
    <source>
        <dbReference type="Proteomes" id="UP000002035"/>
    </source>
</evidence>
<gene>
    <name evidence="2" type="ORF">MCYG_02049</name>
</gene>
<name>C5FIG1_ARTOC</name>
<dbReference type="OrthoDB" id="3552888at2759"/>
<feature type="signal peptide" evidence="1">
    <location>
        <begin position="1"/>
        <end position="24"/>
    </location>
</feature>
<keyword evidence="3" id="KW-1185">Reference proteome</keyword>
<evidence type="ECO:0008006" key="4">
    <source>
        <dbReference type="Google" id="ProtNLM"/>
    </source>
</evidence>
<keyword evidence="1" id="KW-0732">Signal</keyword>
<dbReference type="EMBL" id="DS995702">
    <property type="protein sequence ID" value="EEQ29230.1"/>
    <property type="molecule type" value="Genomic_DNA"/>
</dbReference>
<sequence>MKFTTTVTLVTAGFLSIGATQVYASPVSDPLPYPEGPLTYLGPVALDGETVSLKGTVQEIYAQAEGLARSTLNPDDHSKNRHDRNIQARYKTSMNCYPQGDPASVKSIQEGIRYLNGLSGKCGGAARTCTRVSCSWKSGIFLCNDTTNTISIPCKQIADYAQDILDTCVSPQVVSVRGQVFDSGNFNVVVKKGSC</sequence>
<reference evidence="3" key="1">
    <citation type="journal article" date="2012" name="MBio">
        <title>Comparative genome analysis of Trichophyton rubrum and related dermatophytes reveals candidate genes involved in infection.</title>
        <authorList>
            <person name="Martinez D.A."/>
            <person name="Oliver B.G."/>
            <person name="Graeser Y."/>
            <person name="Goldberg J.M."/>
            <person name="Li W."/>
            <person name="Martinez-Rossi N.M."/>
            <person name="Monod M."/>
            <person name="Shelest E."/>
            <person name="Barton R.C."/>
            <person name="Birch E."/>
            <person name="Brakhage A.A."/>
            <person name="Chen Z."/>
            <person name="Gurr S.J."/>
            <person name="Heiman D."/>
            <person name="Heitman J."/>
            <person name="Kosti I."/>
            <person name="Rossi A."/>
            <person name="Saif S."/>
            <person name="Samalova M."/>
            <person name="Saunders C.W."/>
            <person name="Shea T."/>
            <person name="Summerbell R.C."/>
            <person name="Xu J."/>
            <person name="Young S."/>
            <person name="Zeng Q."/>
            <person name="Birren B.W."/>
            <person name="Cuomo C.A."/>
            <person name="White T.C."/>
        </authorList>
    </citation>
    <scope>NUCLEOTIDE SEQUENCE [LARGE SCALE GENOMIC DNA]</scope>
    <source>
        <strain evidence="3">ATCC MYA-4605 / CBS 113480</strain>
    </source>
</reference>
<dbReference type="PANTHER" id="PTHR35605:SF1">
    <property type="entry name" value="ECP2 EFFECTOR PROTEIN DOMAIN-CONTAINING PROTEIN-RELATED"/>
    <property type="match status" value="1"/>
</dbReference>
<dbReference type="PANTHER" id="PTHR35605">
    <property type="entry name" value="ECP2 EFFECTOR PROTEIN DOMAIN-CONTAINING PROTEIN-RELATED"/>
    <property type="match status" value="1"/>
</dbReference>
<organism evidence="2 3">
    <name type="scientific">Arthroderma otae (strain ATCC MYA-4605 / CBS 113480)</name>
    <name type="common">Microsporum canis</name>
    <dbReference type="NCBI Taxonomy" id="554155"/>
    <lineage>
        <taxon>Eukaryota</taxon>
        <taxon>Fungi</taxon>
        <taxon>Dikarya</taxon>
        <taxon>Ascomycota</taxon>
        <taxon>Pezizomycotina</taxon>
        <taxon>Eurotiomycetes</taxon>
        <taxon>Eurotiomycetidae</taxon>
        <taxon>Onygenales</taxon>
        <taxon>Arthrodermataceae</taxon>
        <taxon>Microsporum</taxon>
    </lineage>
</organism>
<dbReference type="HOGENOM" id="CLU_089018_2_2_1"/>
<dbReference type="eggNOG" id="ENOG502SUB1">
    <property type="taxonomic scope" value="Eukaryota"/>
</dbReference>
<accession>C5FIG1</accession>
<dbReference type="STRING" id="554155.C5FIG1"/>
<evidence type="ECO:0000256" key="1">
    <source>
        <dbReference type="SAM" id="SignalP"/>
    </source>
</evidence>
<feature type="chain" id="PRO_5002949497" description="Secreted protein" evidence="1">
    <location>
        <begin position="25"/>
        <end position="195"/>
    </location>
</feature>
<dbReference type="RefSeq" id="XP_002849115.1">
    <property type="nucleotide sequence ID" value="XM_002849069.1"/>
</dbReference>
<dbReference type="VEuPathDB" id="FungiDB:MCYG_02049"/>
<evidence type="ECO:0000313" key="2">
    <source>
        <dbReference type="EMBL" id="EEQ29230.1"/>
    </source>
</evidence>
<dbReference type="OMA" id="FENLCAG"/>
<proteinExistence type="predicted"/>
<protein>
    <recommendedName>
        <fullName evidence="4">Secreted protein</fullName>
    </recommendedName>
</protein>
<dbReference type="AlphaFoldDB" id="C5FIG1"/>
<dbReference type="Proteomes" id="UP000002035">
    <property type="component" value="Unassembled WGS sequence"/>
</dbReference>